<dbReference type="Gene3D" id="1.10.40.50">
    <property type="entry name" value="Probable gtpase engc, domain 3"/>
    <property type="match status" value="1"/>
</dbReference>
<feature type="binding site" evidence="3">
    <location>
        <position position="279"/>
    </location>
    <ligand>
        <name>Zn(2+)</name>
        <dbReference type="ChEBI" id="CHEBI:29105"/>
    </ligand>
</feature>
<evidence type="ECO:0000313" key="6">
    <source>
        <dbReference type="EMBL" id="CAG9174175.1"/>
    </source>
</evidence>
<dbReference type="InterPro" id="IPR010914">
    <property type="entry name" value="RsgA_GTPase_dom"/>
</dbReference>
<dbReference type="PROSITE" id="PS50936">
    <property type="entry name" value="ENGC_GTPASE"/>
    <property type="match status" value="1"/>
</dbReference>
<dbReference type="Gene3D" id="3.40.50.300">
    <property type="entry name" value="P-loop containing nucleotide triphosphate hydrolases"/>
    <property type="match status" value="1"/>
</dbReference>
<evidence type="ECO:0000256" key="1">
    <source>
        <dbReference type="ARBA" id="ARBA00022741"/>
    </source>
</evidence>
<organism evidence="6 7">
    <name type="scientific">Cupriavidus pinatubonensis</name>
    <dbReference type="NCBI Taxonomy" id="248026"/>
    <lineage>
        <taxon>Bacteria</taxon>
        <taxon>Pseudomonadati</taxon>
        <taxon>Pseudomonadota</taxon>
        <taxon>Betaproteobacteria</taxon>
        <taxon>Burkholderiales</taxon>
        <taxon>Burkholderiaceae</taxon>
        <taxon>Cupriavidus</taxon>
    </lineage>
</organism>
<keyword evidence="3" id="KW-0479">Metal-binding</keyword>
<name>A0ABM8X2Q9_9BURK</name>
<dbReference type="GO" id="GO:0016787">
    <property type="term" value="F:hydrolase activity"/>
    <property type="evidence" value="ECO:0007669"/>
    <property type="project" value="UniProtKB-KW"/>
</dbReference>
<comment type="subunit">
    <text evidence="3">Monomer. Associates with 30S ribosomal subunit, binds 16S rRNA.</text>
</comment>
<keyword evidence="3" id="KW-0694">RNA-binding</keyword>
<keyword evidence="3 6" id="KW-0378">Hydrolase</keyword>
<comment type="similarity">
    <text evidence="3">Belongs to the TRAFAC class YlqF/YawG GTPase family. RsgA subfamily.</text>
</comment>
<dbReference type="RefSeq" id="WP_224002836.1">
    <property type="nucleotide sequence ID" value="NZ_CAJZAF010000014.1"/>
</dbReference>
<dbReference type="SUPFAM" id="SSF52540">
    <property type="entry name" value="P-loop containing nucleoside triphosphate hydrolases"/>
    <property type="match status" value="1"/>
</dbReference>
<keyword evidence="3" id="KW-0699">rRNA-binding</keyword>
<feature type="binding site" evidence="3">
    <location>
        <position position="292"/>
    </location>
    <ligand>
        <name>Zn(2+)</name>
        <dbReference type="ChEBI" id="CHEBI:29105"/>
    </ligand>
</feature>
<dbReference type="PANTHER" id="PTHR32120:SF11">
    <property type="entry name" value="SMALL RIBOSOMAL SUBUNIT BIOGENESIS GTPASE RSGA 1, MITOCHONDRIAL-RELATED"/>
    <property type="match status" value="1"/>
</dbReference>
<keyword evidence="1 3" id="KW-0547">Nucleotide-binding</keyword>
<dbReference type="EC" id="3.6.1.-" evidence="3"/>
<evidence type="ECO:0000256" key="2">
    <source>
        <dbReference type="ARBA" id="ARBA00023134"/>
    </source>
</evidence>
<feature type="domain" description="EngC GTPase" evidence="4">
    <location>
        <begin position="96"/>
        <end position="253"/>
    </location>
</feature>
<comment type="caution">
    <text evidence="6">The sequence shown here is derived from an EMBL/GenBank/DDBJ whole genome shotgun (WGS) entry which is preliminary data.</text>
</comment>
<dbReference type="EMBL" id="CAJZAF010000014">
    <property type="protein sequence ID" value="CAG9174175.1"/>
    <property type="molecule type" value="Genomic_DNA"/>
</dbReference>
<comment type="function">
    <text evidence="3">One of several proteins that assist in the late maturation steps of the functional core of the 30S ribosomal subunit. Helps release RbfA from mature subunits. May play a role in the assembly of ribosomal proteins into the subunit. Circularly permuted GTPase that catalyzes slow GTP hydrolysis, GTPase activity is stimulated by the 30S ribosomal subunit.</text>
</comment>
<dbReference type="InterPro" id="IPR027417">
    <property type="entry name" value="P-loop_NTPase"/>
</dbReference>
<keyword evidence="7" id="KW-1185">Reference proteome</keyword>
<dbReference type="HAMAP" id="MF_01820">
    <property type="entry name" value="GTPase_RsgA"/>
    <property type="match status" value="1"/>
</dbReference>
<evidence type="ECO:0000313" key="7">
    <source>
        <dbReference type="Proteomes" id="UP000701702"/>
    </source>
</evidence>
<gene>
    <name evidence="3 6" type="primary">rsgA</name>
    <name evidence="6" type="ORF">LMG23994_02779</name>
</gene>
<protein>
    <recommendedName>
        <fullName evidence="3">Small ribosomal subunit biogenesis GTPase RsgA</fullName>
        <ecNumber evidence="3">3.6.1.-</ecNumber>
    </recommendedName>
</protein>
<dbReference type="NCBIfam" id="TIGR00157">
    <property type="entry name" value="ribosome small subunit-dependent GTPase A"/>
    <property type="match status" value="1"/>
</dbReference>
<reference evidence="6 7" key="1">
    <citation type="submission" date="2021-08" db="EMBL/GenBank/DDBJ databases">
        <authorList>
            <person name="Peeters C."/>
        </authorList>
    </citation>
    <scope>NUCLEOTIDE SEQUENCE [LARGE SCALE GENOMIC DNA]</scope>
    <source>
        <strain evidence="6 7">LMG 23994</strain>
    </source>
</reference>
<dbReference type="CDD" id="cd01854">
    <property type="entry name" value="YjeQ_EngC"/>
    <property type="match status" value="1"/>
</dbReference>
<accession>A0ABM8X2Q9</accession>
<sequence length="324" mass="35531">MSRTGRHRNAGGNSGTGKAAAEGALVIAAHGRHYVVELADGTHMHAFPRGKKSETAVGDHVSVERTAVDQCVITAATARKNLLYRSDQFKSKLLAANIDQVIIVLATEPGFSEDLLGRALVSAEAMEIRPLILLNKTDLPDRLDDARRRLALYRNLGYDTVEMSVHGDPAHALAALQPRLAGLSSILIGQSGMGKSSLLNLLIPGVEAQTREISAKLDSGKHTTTFTRLYHLPHEWGNIDGRQGYLIDSPGFQEFGLHHLSEGMLERAFPEFRPRLTECRFYNCHHINEPGCGVLAAVEAGGIAERRHELYTQLLHESSQQKPW</sequence>
<proteinExistence type="inferred from homology"/>
<comment type="cofactor">
    <cofactor evidence="3">
        <name>Zn(2+)</name>
        <dbReference type="ChEBI" id="CHEBI:29105"/>
    </cofactor>
    <text evidence="3">Binds 1 zinc ion per subunit.</text>
</comment>
<dbReference type="Proteomes" id="UP000701702">
    <property type="component" value="Unassembled WGS sequence"/>
</dbReference>
<dbReference type="PROSITE" id="PS51721">
    <property type="entry name" value="G_CP"/>
    <property type="match status" value="1"/>
</dbReference>
<feature type="binding site" evidence="3">
    <location>
        <position position="284"/>
    </location>
    <ligand>
        <name>Zn(2+)</name>
        <dbReference type="ChEBI" id="CHEBI:29105"/>
    </ligand>
</feature>
<feature type="binding site" evidence="3">
    <location>
        <begin position="135"/>
        <end position="138"/>
    </location>
    <ligand>
        <name>GTP</name>
        <dbReference type="ChEBI" id="CHEBI:37565"/>
    </ligand>
</feature>
<evidence type="ECO:0000256" key="3">
    <source>
        <dbReference type="HAMAP-Rule" id="MF_01820"/>
    </source>
</evidence>
<feature type="domain" description="CP-type G" evidence="5">
    <location>
        <begin position="86"/>
        <end position="255"/>
    </location>
</feature>
<dbReference type="PANTHER" id="PTHR32120">
    <property type="entry name" value="SMALL RIBOSOMAL SUBUNIT BIOGENESIS GTPASE RSGA"/>
    <property type="match status" value="1"/>
</dbReference>
<keyword evidence="3" id="KW-0862">Zinc</keyword>
<dbReference type="InterPro" id="IPR030378">
    <property type="entry name" value="G_CP_dom"/>
</dbReference>
<keyword evidence="3" id="KW-0690">Ribosome biogenesis</keyword>
<feature type="binding site" evidence="3">
    <location>
        <begin position="189"/>
        <end position="197"/>
    </location>
    <ligand>
        <name>GTP</name>
        <dbReference type="ChEBI" id="CHEBI:37565"/>
    </ligand>
</feature>
<feature type="binding site" evidence="3">
    <location>
        <position position="286"/>
    </location>
    <ligand>
        <name>Zn(2+)</name>
        <dbReference type="ChEBI" id="CHEBI:29105"/>
    </ligand>
</feature>
<keyword evidence="2 3" id="KW-0342">GTP-binding</keyword>
<dbReference type="Gene3D" id="2.40.50.140">
    <property type="entry name" value="Nucleic acid-binding proteins"/>
    <property type="match status" value="1"/>
</dbReference>
<evidence type="ECO:0000259" key="5">
    <source>
        <dbReference type="PROSITE" id="PS51721"/>
    </source>
</evidence>
<dbReference type="Pfam" id="PF03193">
    <property type="entry name" value="RsgA_GTPase"/>
    <property type="match status" value="1"/>
</dbReference>
<comment type="subcellular location">
    <subcellularLocation>
        <location evidence="3">Cytoplasm</location>
    </subcellularLocation>
</comment>
<dbReference type="InterPro" id="IPR004881">
    <property type="entry name" value="Ribosome_biogen_GTPase_RsgA"/>
</dbReference>
<evidence type="ECO:0000259" key="4">
    <source>
        <dbReference type="PROSITE" id="PS50936"/>
    </source>
</evidence>
<keyword evidence="3" id="KW-0963">Cytoplasm</keyword>
<dbReference type="InterPro" id="IPR012340">
    <property type="entry name" value="NA-bd_OB-fold"/>
</dbReference>